<accession>A0AAD8PAJ5</accession>
<name>A0AAD8PAJ5_TARER</name>
<dbReference type="AlphaFoldDB" id="A0AAD8PAJ5"/>
<dbReference type="EMBL" id="JAUHHV010000001">
    <property type="protein sequence ID" value="KAK1438377.1"/>
    <property type="molecule type" value="Genomic_DNA"/>
</dbReference>
<proteinExistence type="predicted"/>
<sequence>MEFFSIFAEELISHQPSPFANLKRLKIYPARVTLEDETQPKVFISPEVKNYLLDSSPSATFTMVSHEDIRAAMNVTSARDLITEFQVLLDQWKEDSETNVTHMKNHMATVNEQGEVGNHMARVESYWEDLNKQLEKGSKITSCTIPMLRKIEVVLAKLPKSHRDKLQAKFYGLRAEAETIMGNMIMDCMKIQWDN</sequence>
<reference evidence="1" key="1">
    <citation type="journal article" date="2023" name="bioRxiv">
        <title>Improved chromosome-level genome assembly for marigold (Tagetes erecta).</title>
        <authorList>
            <person name="Jiang F."/>
            <person name="Yuan L."/>
            <person name="Wang S."/>
            <person name="Wang H."/>
            <person name="Xu D."/>
            <person name="Wang A."/>
            <person name="Fan W."/>
        </authorList>
    </citation>
    <scope>NUCLEOTIDE SEQUENCE</scope>
    <source>
        <strain evidence="1">WSJ</strain>
        <tissue evidence="1">Leaf</tissue>
    </source>
</reference>
<dbReference type="Proteomes" id="UP001229421">
    <property type="component" value="Unassembled WGS sequence"/>
</dbReference>
<gene>
    <name evidence="1" type="ORF">QVD17_04185</name>
</gene>
<comment type="caution">
    <text evidence="1">The sequence shown here is derived from an EMBL/GenBank/DDBJ whole genome shotgun (WGS) entry which is preliminary data.</text>
</comment>
<protein>
    <submittedName>
        <fullName evidence="1">Uncharacterized protein</fullName>
    </submittedName>
</protein>
<organism evidence="1 2">
    <name type="scientific">Tagetes erecta</name>
    <name type="common">African marigold</name>
    <dbReference type="NCBI Taxonomy" id="13708"/>
    <lineage>
        <taxon>Eukaryota</taxon>
        <taxon>Viridiplantae</taxon>
        <taxon>Streptophyta</taxon>
        <taxon>Embryophyta</taxon>
        <taxon>Tracheophyta</taxon>
        <taxon>Spermatophyta</taxon>
        <taxon>Magnoliopsida</taxon>
        <taxon>eudicotyledons</taxon>
        <taxon>Gunneridae</taxon>
        <taxon>Pentapetalae</taxon>
        <taxon>asterids</taxon>
        <taxon>campanulids</taxon>
        <taxon>Asterales</taxon>
        <taxon>Asteraceae</taxon>
        <taxon>Asteroideae</taxon>
        <taxon>Heliantheae alliance</taxon>
        <taxon>Tageteae</taxon>
        <taxon>Tagetes</taxon>
    </lineage>
</organism>
<evidence type="ECO:0000313" key="1">
    <source>
        <dbReference type="EMBL" id="KAK1438377.1"/>
    </source>
</evidence>
<evidence type="ECO:0000313" key="2">
    <source>
        <dbReference type="Proteomes" id="UP001229421"/>
    </source>
</evidence>
<keyword evidence="2" id="KW-1185">Reference proteome</keyword>